<dbReference type="AlphaFoldDB" id="A0A0C9VI92"/>
<keyword evidence="3" id="KW-1185">Reference proteome</keyword>
<organism evidence="2 3">
    <name type="scientific">Sphaerobolus stellatus (strain SS14)</name>
    <dbReference type="NCBI Taxonomy" id="990650"/>
    <lineage>
        <taxon>Eukaryota</taxon>
        <taxon>Fungi</taxon>
        <taxon>Dikarya</taxon>
        <taxon>Basidiomycota</taxon>
        <taxon>Agaricomycotina</taxon>
        <taxon>Agaricomycetes</taxon>
        <taxon>Phallomycetidae</taxon>
        <taxon>Geastrales</taxon>
        <taxon>Sphaerobolaceae</taxon>
        <taxon>Sphaerobolus</taxon>
    </lineage>
</organism>
<protein>
    <submittedName>
        <fullName evidence="2">Unplaced genomic scaffold SPHSTscaffold_98, whole genome shotgun sequence</fullName>
    </submittedName>
</protein>
<feature type="compositionally biased region" description="Low complexity" evidence="1">
    <location>
        <begin position="318"/>
        <end position="331"/>
    </location>
</feature>
<evidence type="ECO:0000313" key="2">
    <source>
        <dbReference type="EMBL" id="KIJ36981.1"/>
    </source>
</evidence>
<gene>
    <name evidence="2" type="ORF">M422DRAFT_260630</name>
</gene>
<evidence type="ECO:0000256" key="1">
    <source>
        <dbReference type="SAM" id="MobiDB-lite"/>
    </source>
</evidence>
<accession>A0A0C9VI92</accession>
<proteinExistence type="predicted"/>
<evidence type="ECO:0000313" key="3">
    <source>
        <dbReference type="Proteomes" id="UP000054279"/>
    </source>
</evidence>
<dbReference type="EMBL" id="KN837173">
    <property type="protein sequence ID" value="KIJ36981.1"/>
    <property type="molecule type" value="Genomic_DNA"/>
</dbReference>
<reference evidence="2 3" key="1">
    <citation type="submission" date="2014-06" db="EMBL/GenBank/DDBJ databases">
        <title>Evolutionary Origins and Diversification of the Mycorrhizal Mutualists.</title>
        <authorList>
            <consortium name="DOE Joint Genome Institute"/>
            <consortium name="Mycorrhizal Genomics Consortium"/>
            <person name="Kohler A."/>
            <person name="Kuo A."/>
            <person name="Nagy L.G."/>
            <person name="Floudas D."/>
            <person name="Copeland A."/>
            <person name="Barry K.W."/>
            <person name="Cichocki N."/>
            <person name="Veneault-Fourrey C."/>
            <person name="LaButti K."/>
            <person name="Lindquist E.A."/>
            <person name="Lipzen A."/>
            <person name="Lundell T."/>
            <person name="Morin E."/>
            <person name="Murat C."/>
            <person name="Riley R."/>
            <person name="Ohm R."/>
            <person name="Sun H."/>
            <person name="Tunlid A."/>
            <person name="Henrissat B."/>
            <person name="Grigoriev I.V."/>
            <person name="Hibbett D.S."/>
            <person name="Martin F."/>
        </authorList>
    </citation>
    <scope>NUCLEOTIDE SEQUENCE [LARGE SCALE GENOMIC DNA]</scope>
    <source>
        <strain evidence="2 3">SS14</strain>
    </source>
</reference>
<sequence length="421" mass="46909">MCFGIDHEHAIAAVREKCVTDQMAGTSSSGVSTLPIRAQGLIPGDYPQPSQPFELNLQDSGASPMKVEVEHSKHEPGKKSLDRTKLPWYNVPNPVLPPNVRDTLDRKRFYLANAKDIKINILGRANCPALLDNSWHDIIVCNFVDMDKIHLQRDSLEADSEFVQSVGDMESRVRDGGSIGIPSKTIKNQANWIDELEAYETFVAGQFVTIQTDVHHRVIALDKALRKQRNNSCTLLTSPNFQAMCTQQLNPIGCGTDYTMNSSSNGMTVLGHVISVMSVPTAKKNTKQKTVLATGEEIENRYKRPWYMRGFLWSSSKSPSTPSTSSTLLTQPLPPPPSSKLNNRAALDTIKNNQSLFKIVTPINIAHFEELLQSHLNQPYVTSVCCGLQEGFWSHAEIPPNMLEFFDYLAHPQTEEAMAFL</sequence>
<feature type="region of interest" description="Disordered" evidence="1">
    <location>
        <begin position="318"/>
        <end position="340"/>
    </location>
</feature>
<dbReference type="HOGENOM" id="CLU_037782_0_0_1"/>
<dbReference type="Proteomes" id="UP000054279">
    <property type="component" value="Unassembled WGS sequence"/>
</dbReference>
<name>A0A0C9VI92_SPHS4</name>